<organism evidence="3 4">
    <name type="scientific">Umezawaea endophytica</name>
    <dbReference type="NCBI Taxonomy" id="1654476"/>
    <lineage>
        <taxon>Bacteria</taxon>
        <taxon>Bacillati</taxon>
        <taxon>Actinomycetota</taxon>
        <taxon>Actinomycetes</taxon>
        <taxon>Pseudonocardiales</taxon>
        <taxon>Pseudonocardiaceae</taxon>
        <taxon>Umezawaea</taxon>
    </lineage>
</organism>
<dbReference type="SUPFAM" id="SSF56349">
    <property type="entry name" value="DNA breaking-rejoining enzymes"/>
    <property type="match status" value="1"/>
</dbReference>
<evidence type="ECO:0000313" key="3">
    <source>
        <dbReference type="EMBL" id="MCS7484394.1"/>
    </source>
</evidence>
<evidence type="ECO:0000256" key="1">
    <source>
        <dbReference type="ARBA" id="ARBA00023172"/>
    </source>
</evidence>
<protein>
    <submittedName>
        <fullName evidence="3">Integrase</fullName>
    </submittedName>
</protein>
<dbReference type="PROSITE" id="PS51898">
    <property type="entry name" value="TYR_RECOMBINASE"/>
    <property type="match status" value="1"/>
</dbReference>
<feature type="domain" description="Tyr recombinase" evidence="2">
    <location>
        <begin position="237"/>
        <end position="454"/>
    </location>
</feature>
<name>A0A9X3A645_9PSEU</name>
<dbReference type="GO" id="GO:0003677">
    <property type="term" value="F:DNA binding"/>
    <property type="evidence" value="ECO:0007669"/>
    <property type="project" value="InterPro"/>
</dbReference>
<dbReference type="InterPro" id="IPR050090">
    <property type="entry name" value="Tyrosine_recombinase_XerCD"/>
</dbReference>
<dbReference type="PANTHER" id="PTHR30349:SF64">
    <property type="entry name" value="PROPHAGE INTEGRASE INTD-RELATED"/>
    <property type="match status" value="1"/>
</dbReference>
<sequence length="463" mass="51639">MNPTFKVSIWEIKTLKPGTDGKKRPKPYGVRWLTAGKEHSEWYRTKALANNRRSNLIQATQNGEAFDIKSGLPESEFKLQSARSLLQLAQEFIGDEWQESAPNTRKRYVDTLAIPVAAFVNTTKDVPDERALRRVLTTCLLPLNQRDRVLTPEESTIVEWIKSASRPVRELASKVETANLLRAVAKNLGGKSAAAWTTRTRRGVLHHLLSYAVDAEELVANPVTGLRASVQRGNSEVDPRAVLNTRQAPQLLSAVTYAGTKRGQYDYLYAFFAVMYYGALRPCEVNRIREVDCELPETGWGELLLSKSASRSNARYIDSGELWEERNLKRRAEGAVRPVPIPPVLVRILRWHLKTFGTTADGRLFRGTISGGPVSATVYTDAWRKARKIGLSPLQEASPLAGDPYDLRHAAVSTWLAAGVSPAEVAERAGHTVDVLLKVYARVLDGQRETSNKRIDELLDDES</sequence>
<dbReference type="PANTHER" id="PTHR30349">
    <property type="entry name" value="PHAGE INTEGRASE-RELATED"/>
    <property type="match status" value="1"/>
</dbReference>
<gene>
    <name evidence="3" type="ORF">NZH93_46830</name>
</gene>
<dbReference type="GO" id="GO:0006310">
    <property type="term" value="P:DNA recombination"/>
    <property type="evidence" value="ECO:0007669"/>
    <property type="project" value="UniProtKB-KW"/>
</dbReference>
<comment type="caution">
    <text evidence="3">The sequence shown here is derived from an EMBL/GenBank/DDBJ whole genome shotgun (WGS) entry which is preliminary data.</text>
</comment>
<evidence type="ECO:0000313" key="4">
    <source>
        <dbReference type="Proteomes" id="UP001141259"/>
    </source>
</evidence>
<accession>A0A9X3A645</accession>
<keyword evidence="4" id="KW-1185">Reference proteome</keyword>
<dbReference type="Proteomes" id="UP001141259">
    <property type="component" value="Unassembled WGS sequence"/>
</dbReference>
<proteinExistence type="predicted"/>
<dbReference type="InterPro" id="IPR011010">
    <property type="entry name" value="DNA_brk_join_enz"/>
</dbReference>
<dbReference type="AlphaFoldDB" id="A0A9X3A645"/>
<evidence type="ECO:0000259" key="2">
    <source>
        <dbReference type="PROSITE" id="PS51898"/>
    </source>
</evidence>
<dbReference type="Gene3D" id="1.10.443.10">
    <property type="entry name" value="Intergrase catalytic core"/>
    <property type="match status" value="1"/>
</dbReference>
<dbReference type="GO" id="GO:0015074">
    <property type="term" value="P:DNA integration"/>
    <property type="evidence" value="ECO:0007669"/>
    <property type="project" value="InterPro"/>
</dbReference>
<reference evidence="3" key="1">
    <citation type="submission" date="2022-08" db="EMBL/GenBank/DDBJ databases">
        <authorList>
            <person name="Tistechok S."/>
            <person name="Samborskyy M."/>
            <person name="Roman I."/>
        </authorList>
    </citation>
    <scope>NUCLEOTIDE SEQUENCE</scope>
    <source>
        <strain evidence="3">DSM 103496</strain>
    </source>
</reference>
<dbReference type="RefSeq" id="WP_259629842.1">
    <property type="nucleotide sequence ID" value="NZ_JANYMP010000045.1"/>
</dbReference>
<keyword evidence="1" id="KW-0233">DNA recombination</keyword>
<dbReference type="InterPro" id="IPR002104">
    <property type="entry name" value="Integrase_catalytic"/>
</dbReference>
<dbReference type="EMBL" id="JANYMP010000045">
    <property type="protein sequence ID" value="MCS7484394.1"/>
    <property type="molecule type" value="Genomic_DNA"/>
</dbReference>
<dbReference type="InterPro" id="IPR013762">
    <property type="entry name" value="Integrase-like_cat_sf"/>
</dbReference>